<dbReference type="VEuPathDB" id="TriTrypDB:TM35_000091280"/>
<evidence type="ECO:0000259" key="3">
    <source>
        <dbReference type="PROSITE" id="PS50076"/>
    </source>
</evidence>
<feature type="compositionally biased region" description="Low complexity" evidence="1">
    <location>
        <begin position="19"/>
        <end position="29"/>
    </location>
</feature>
<accession>A0A1X0NZV2</accession>
<dbReference type="PROSITE" id="PS50076">
    <property type="entry name" value="DNAJ_2"/>
    <property type="match status" value="1"/>
</dbReference>
<evidence type="ECO:0000313" key="5">
    <source>
        <dbReference type="Proteomes" id="UP000192257"/>
    </source>
</evidence>
<name>A0A1X0NZV2_9TRYP</name>
<dbReference type="PROSITE" id="PS00636">
    <property type="entry name" value="DNAJ_1"/>
    <property type="match status" value="1"/>
</dbReference>
<feature type="domain" description="J" evidence="3">
    <location>
        <begin position="202"/>
        <end position="267"/>
    </location>
</feature>
<dbReference type="InterPro" id="IPR018253">
    <property type="entry name" value="DnaJ_domain_CS"/>
</dbReference>
<dbReference type="PANTHER" id="PTHR44094">
    <property type="entry name" value="DNAJ HEAT SHOCK N-TERMINAL DOMAIN-CONTAINING PROTEIN"/>
    <property type="match status" value="1"/>
</dbReference>
<dbReference type="PRINTS" id="PR00625">
    <property type="entry name" value="JDOMAIN"/>
</dbReference>
<dbReference type="InterPro" id="IPR001623">
    <property type="entry name" value="DnaJ_domain"/>
</dbReference>
<organism evidence="4 5">
    <name type="scientific">Trypanosoma theileri</name>
    <dbReference type="NCBI Taxonomy" id="67003"/>
    <lineage>
        <taxon>Eukaryota</taxon>
        <taxon>Discoba</taxon>
        <taxon>Euglenozoa</taxon>
        <taxon>Kinetoplastea</taxon>
        <taxon>Metakinetoplastina</taxon>
        <taxon>Trypanosomatida</taxon>
        <taxon>Trypanosomatidae</taxon>
        <taxon>Trypanosoma</taxon>
    </lineage>
</organism>
<keyword evidence="2" id="KW-0472">Membrane</keyword>
<dbReference type="Pfam" id="PF00226">
    <property type="entry name" value="DnaJ"/>
    <property type="match status" value="1"/>
</dbReference>
<dbReference type="EMBL" id="NBCO01000009">
    <property type="protein sequence ID" value="ORC90078.1"/>
    <property type="molecule type" value="Genomic_DNA"/>
</dbReference>
<evidence type="ECO:0000256" key="2">
    <source>
        <dbReference type="SAM" id="Phobius"/>
    </source>
</evidence>
<dbReference type="InterPro" id="IPR036869">
    <property type="entry name" value="J_dom_sf"/>
</dbReference>
<dbReference type="SMART" id="SM00271">
    <property type="entry name" value="DnaJ"/>
    <property type="match status" value="1"/>
</dbReference>
<proteinExistence type="predicted"/>
<dbReference type="Proteomes" id="UP000192257">
    <property type="component" value="Unassembled WGS sequence"/>
</dbReference>
<sequence length="483" mass="52230">MSTGYTNLDGSPDSPPSSLPSSSSSPPSSNVGAEAAGVIMREFPNIFASDVPKHILQGLADGVQNIILGVGLGVGGVVAMPVVFGKKEGAVGVAKGLGLGVASLVGLIIYGAATGIWQFFRGVGNTKDAVVESVRGSRYWDSVQGEWVEVHLSDTLAELPVTDDDLFAQARQLYKERAGEDVTAAENENGAVGSTGEAGTNDYYAILGVSKTATTAEIRTAFHRKALVMHPDKNPDDEGATLRFQKLLEAHNVLSDEGRRLQYDTHGVVDSTLSQKKSYTDVEEGLGAPFLEVFIGRVTAAVLFTPNVILTSEVKKELQRRRTLRLAQHLLRYLDEENGIDAARSVIQDAVSTRAGPKLMPIVAHQYAVAARQHLRENNFLKELDSFGTSKWESVSRVMGLTAVSGRAAYKAARKTISEEDTIDMIISVCEGDVQRTVLRACRLVLYDSSVSKEQRKQRAVNLRKLSDMIDNVCHERSTILIS</sequence>
<gene>
    <name evidence="4" type="ORF">TM35_000091280</name>
</gene>
<comment type="caution">
    <text evidence="4">The sequence shown here is derived from an EMBL/GenBank/DDBJ whole genome shotgun (WGS) entry which is preliminary data.</text>
</comment>
<dbReference type="RefSeq" id="XP_028884144.1">
    <property type="nucleotide sequence ID" value="XM_029024367.1"/>
</dbReference>
<dbReference type="OrthoDB" id="445556at2759"/>
<dbReference type="Gene3D" id="1.10.287.110">
    <property type="entry name" value="DnaJ domain"/>
    <property type="match status" value="1"/>
</dbReference>
<dbReference type="CDD" id="cd06257">
    <property type="entry name" value="DnaJ"/>
    <property type="match status" value="1"/>
</dbReference>
<feature type="region of interest" description="Disordered" evidence="1">
    <location>
        <begin position="1"/>
        <end position="32"/>
    </location>
</feature>
<feature type="transmembrane region" description="Helical" evidence="2">
    <location>
        <begin position="97"/>
        <end position="120"/>
    </location>
</feature>
<dbReference type="Pfam" id="PF14308">
    <property type="entry name" value="DnaJ-X"/>
    <property type="match status" value="1"/>
</dbReference>
<dbReference type="PANTHER" id="PTHR44094:SF8">
    <property type="entry name" value="DNAJ HEAT SHOCK N-TERMINAL DOMAIN-CONTAINING PROTEIN-RELATED"/>
    <property type="match status" value="1"/>
</dbReference>
<keyword evidence="2" id="KW-0812">Transmembrane</keyword>
<evidence type="ECO:0000256" key="1">
    <source>
        <dbReference type="SAM" id="MobiDB-lite"/>
    </source>
</evidence>
<dbReference type="InterPro" id="IPR026894">
    <property type="entry name" value="DnaJ_X"/>
</dbReference>
<reference evidence="4 5" key="1">
    <citation type="submission" date="2017-03" db="EMBL/GenBank/DDBJ databases">
        <title>An alternative strategy for trypanosome survival in the mammalian bloodstream revealed through genome and transcriptome analysis of the ubiquitous bovine parasite Trypanosoma (Megatrypanum) theileri.</title>
        <authorList>
            <person name="Kelly S."/>
            <person name="Ivens A."/>
            <person name="Mott A."/>
            <person name="O'Neill E."/>
            <person name="Emms D."/>
            <person name="Macleod O."/>
            <person name="Voorheis P."/>
            <person name="Matthews J."/>
            <person name="Matthews K."/>
            <person name="Carrington M."/>
        </authorList>
    </citation>
    <scope>NUCLEOTIDE SEQUENCE [LARGE SCALE GENOMIC DNA]</scope>
    <source>
        <strain evidence="4">Edinburgh</strain>
    </source>
</reference>
<dbReference type="AlphaFoldDB" id="A0A1X0NZV2"/>
<feature type="transmembrane region" description="Helical" evidence="2">
    <location>
        <begin position="66"/>
        <end position="85"/>
    </location>
</feature>
<dbReference type="SUPFAM" id="SSF46565">
    <property type="entry name" value="Chaperone J-domain"/>
    <property type="match status" value="1"/>
</dbReference>
<evidence type="ECO:0000313" key="4">
    <source>
        <dbReference type="EMBL" id="ORC90078.1"/>
    </source>
</evidence>
<keyword evidence="2" id="KW-1133">Transmembrane helix</keyword>
<dbReference type="GeneID" id="39984147"/>
<keyword evidence="5" id="KW-1185">Reference proteome</keyword>
<dbReference type="InterPro" id="IPR052423">
    <property type="entry name" value="EMIR"/>
</dbReference>
<dbReference type="STRING" id="67003.A0A1X0NZV2"/>
<protein>
    <recommendedName>
        <fullName evidence="3">J domain-containing protein</fullName>
    </recommendedName>
</protein>